<dbReference type="OrthoDB" id="6038087at2"/>
<accession>A0A4V1ATC2</accession>
<keyword evidence="4" id="KW-1185">Reference proteome</keyword>
<dbReference type="EMBL" id="BMWW01000009">
    <property type="protein sequence ID" value="GGZ05396.1"/>
    <property type="molecule type" value="Genomic_DNA"/>
</dbReference>
<reference evidence="2" key="1">
    <citation type="journal article" date="2014" name="Int. J. Syst. Evol. Microbiol.">
        <title>Complete genome sequence of Corynebacterium casei LMG S-19264T (=DSM 44701T), isolated from a smear-ripened cheese.</title>
        <authorList>
            <consortium name="US DOE Joint Genome Institute (JGI-PGF)"/>
            <person name="Walter F."/>
            <person name="Albersmeier A."/>
            <person name="Kalinowski J."/>
            <person name="Ruckert C."/>
        </authorList>
    </citation>
    <scope>NUCLEOTIDE SEQUENCE</scope>
    <source>
        <strain evidence="2">KCTC 12344</strain>
    </source>
</reference>
<reference evidence="2" key="3">
    <citation type="submission" date="2022-12" db="EMBL/GenBank/DDBJ databases">
        <authorList>
            <person name="Sun Q."/>
            <person name="Kim S."/>
        </authorList>
    </citation>
    <scope>NUCLEOTIDE SEQUENCE</scope>
    <source>
        <strain evidence="2">KCTC 12344</strain>
    </source>
</reference>
<dbReference type="Proteomes" id="UP000294359">
    <property type="component" value="Chromosome"/>
</dbReference>
<dbReference type="EMBL" id="CP038026">
    <property type="protein sequence ID" value="QBQ35158.1"/>
    <property type="molecule type" value="Genomic_DNA"/>
</dbReference>
<evidence type="ECO:0000259" key="1">
    <source>
        <dbReference type="Pfam" id="PF13503"/>
    </source>
</evidence>
<proteinExistence type="predicted"/>
<evidence type="ECO:0000313" key="3">
    <source>
        <dbReference type="EMBL" id="QBQ35158.1"/>
    </source>
</evidence>
<organism evidence="2 5">
    <name type="scientific">Pseudoduganella plicata</name>
    <dbReference type="NCBI Taxonomy" id="321984"/>
    <lineage>
        <taxon>Bacteria</taxon>
        <taxon>Pseudomonadati</taxon>
        <taxon>Pseudomonadota</taxon>
        <taxon>Betaproteobacteria</taxon>
        <taxon>Burkholderiales</taxon>
        <taxon>Oxalobacteraceae</taxon>
        <taxon>Telluria group</taxon>
        <taxon>Pseudoduganella</taxon>
    </lineage>
</organism>
<dbReference type="AlphaFoldDB" id="A0A4V1ATC2"/>
<protein>
    <submittedName>
        <fullName evidence="3">DUF4123 domain-containing protein</fullName>
    </submittedName>
</protein>
<reference evidence="3 4" key="2">
    <citation type="submission" date="2019-03" db="EMBL/GenBank/DDBJ databases">
        <title>Draft Genome Sequences of Six Type Strains of the Genus Massilia.</title>
        <authorList>
            <person name="Miess H."/>
            <person name="Frediansyhah A."/>
            <person name="Gross H."/>
        </authorList>
    </citation>
    <scope>NUCLEOTIDE SEQUENCE [LARGE SCALE GENOMIC DNA]</scope>
    <source>
        <strain evidence="3 4">DSM 17505</strain>
    </source>
</reference>
<dbReference type="Proteomes" id="UP000619512">
    <property type="component" value="Unassembled WGS sequence"/>
</dbReference>
<dbReference type="InterPro" id="IPR025391">
    <property type="entry name" value="DUF4123"/>
</dbReference>
<gene>
    <name evidence="3" type="ORF">E1742_02480</name>
    <name evidence="2" type="ORF">GCM10007388_43890</name>
</gene>
<sequence>MYFAFEKLSGTALEELIIAVSTQMAYSPGAPHYAYALVDCAFDENLLSHAGLKKLLRISLYEGTRLSGFGAASPFLIRLPDGGREKADSIKLLARLCSGRPMWSIIVAGISLDELKSHFEPFLLARCTDGLAWPVRWADSRVIRPLLNAIKEIYSKDLTDPFHAWLLPTRSGTVQILPGAAAQRPVLNYVEMYLTDSQINLIVEECEPDAVIAQISKTQPDILAKHAPGVLYDLVEQQLRQGSQIGLSAAPLRLHFSIFPLILNPGFEKHPEFLKFLENITKGAAYYDEIEKLSTEFWQAASLPNT</sequence>
<evidence type="ECO:0000313" key="2">
    <source>
        <dbReference type="EMBL" id="GGZ05396.1"/>
    </source>
</evidence>
<evidence type="ECO:0000313" key="5">
    <source>
        <dbReference type="Proteomes" id="UP000619512"/>
    </source>
</evidence>
<dbReference type="RefSeq" id="WP_134383398.1">
    <property type="nucleotide sequence ID" value="NZ_BMWW01000009.1"/>
</dbReference>
<evidence type="ECO:0000313" key="4">
    <source>
        <dbReference type="Proteomes" id="UP000294359"/>
    </source>
</evidence>
<feature type="domain" description="DUF4123" evidence="1">
    <location>
        <begin position="35"/>
        <end position="152"/>
    </location>
</feature>
<name>A0A4V1ATC2_9BURK</name>
<dbReference type="Pfam" id="PF13503">
    <property type="entry name" value="DUF4123"/>
    <property type="match status" value="1"/>
</dbReference>